<gene>
    <name evidence="14" type="ORF">CRM94_09910</name>
</gene>
<dbReference type="InterPro" id="IPR006189">
    <property type="entry name" value="CHASE_dom"/>
</dbReference>
<feature type="transmembrane region" description="Helical" evidence="10">
    <location>
        <begin position="343"/>
        <end position="363"/>
    </location>
</feature>
<keyword evidence="6" id="KW-0902">Two-component regulatory system</keyword>
<keyword evidence="2" id="KW-0808">Transferase</keyword>
<feature type="compositionally biased region" description="Low complexity" evidence="9">
    <location>
        <begin position="1"/>
        <end position="17"/>
    </location>
</feature>
<dbReference type="PANTHER" id="PTHR24421:SF59">
    <property type="entry name" value="OXYGEN SENSOR HISTIDINE KINASE NREB"/>
    <property type="match status" value="1"/>
</dbReference>
<dbReference type="Pfam" id="PF13426">
    <property type="entry name" value="PAS_9"/>
    <property type="match status" value="1"/>
</dbReference>
<evidence type="ECO:0000256" key="2">
    <source>
        <dbReference type="ARBA" id="ARBA00022679"/>
    </source>
</evidence>
<dbReference type="InterPro" id="IPR042240">
    <property type="entry name" value="CHASE_sf"/>
</dbReference>
<dbReference type="SUPFAM" id="SSF55874">
    <property type="entry name" value="ATPase domain of HSP90 chaperone/DNA topoisomerase II/histidine kinase"/>
    <property type="match status" value="1"/>
</dbReference>
<dbReference type="InterPro" id="IPR011712">
    <property type="entry name" value="Sig_transdc_His_kin_sub3_dim/P"/>
</dbReference>
<feature type="domain" description="Histidine kinase" evidence="11">
    <location>
        <begin position="533"/>
        <end position="733"/>
    </location>
</feature>
<dbReference type="PROSITE" id="PS50109">
    <property type="entry name" value="HIS_KIN"/>
    <property type="match status" value="1"/>
</dbReference>
<dbReference type="InterPro" id="IPR000014">
    <property type="entry name" value="PAS"/>
</dbReference>
<dbReference type="InterPro" id="IPR035965">
    <property type="entry name" value="PAS-like_dom_sf"/>
</dbReference>
<evidence type="ECO:0000259" key="11">
    <source>
        <dbReference type="PROSITE" id="PS50109"/>
    </source>
</evidence>
<dbReference type="SMART" id="SM01079">
    <property type="entry name" value="CHASE"/>
    <property type="match status" value="1"/>
</dbReference>
<dbReference type="InterPro" id="IPR003594">
    <property type="entry name" value="HATPase_dom"/>
</dbReference>
<evidence type="ECO:0000256" key="7">
    <source>
        <dbReference type="ARBA" id="ARBA00023136"/>
    </source>
</evidence>
<dbReference type="PROSITE" id="PS50113">
    <property type="entry name" value="PAC"/>
    <property type="match status" value="1"/>
</dbReference>
<dbReference type="SMART" id="SM00091">
    <property type="entry name" value="PAS"/>
    <property type="match status" value="1"/>
</dbReference>
<comment type="caution">
    <text evidence="14">The sequence shown here is derived from an EMBL/GenBank/DDBJ whole genome shotgun (WGS) entry which is preliminary data.</text>
</comment>
<dbReference type="InterPro" id="IPR005467">
    <property type="entry name" value="His_kinase_dom"/>
</dbReference>
<dbReference type="NCBIfam" id="TIGR00229">
    <property type="entry name" value="sensory_box"/>
    <property type="match status" value="1"/>
</dbReference>
<dbReference type="PANTHER" id="PTHR24421">
    <property type="entry name" value="NITRATE/NITRITE SENSOR PROTEIN NARX-RELATED"/>
    <property type="match status" value="1"/>
</dbReference>
<dbReference type="InterPro" id="IPR036890">
    <property type="entry name" value="HATPase_C_sf"/>
</dbReference>
<keyword evidence="4 14" id="KW-0418">Kinase</keyword>
<evidence type="ECO:0000256" key="5">
    <source>
        <dbReference type="ARBA" id="ARBA00022989"/>
    </source>
</evidence>
<evidence type="ECO:0000259" key="13">
    <source>
        <dbReference type="PROSITE" id="PS50113"/>
    </source>
</evidence>
<evidence type="ECO:0000256" key="1">
    <source>
        <dbReference type="ARBA" id="ARBA00004370"/>
    </source>
</evidence>
<evidence type="ECO:0000256" key="10">
    <source>
        <dbReference type="SAM" id="Phobius"/>
    </source>
</evidence>
<proteinExistence type="predicted"/>
<dbReference type="GO" id="GO:0046983">
    <property type="term" value="F:protein dimerization activity"/>
    <property type="evidence" value="ECO:0007669"/>
    <property type="project" value="InterPro"/>
</dbReference>
<dbReference type="InterPro" id="IPR000700">
    <property type="entry name" value="PAS-assoc_C"/>
</dbReference>
<dbReference type="AlphaFoldDB" id="A0A2A7SFJ8"/>
<dbReference type="Proteomes" id="UP000220629">
    <property type="component" value="Unassembled WGS sequence"/>
</dbReference>
<dbReference type="GO" id="GO:0000155">
    <property type="term" value="F:phosphorelay sensor kinase activity"/>
    <property type="evidence" value="ECO:0007669"/>
    <property type="project" value="InterPro"/>
</dbReference>
<dbReference type="Gene3D" id="1.20.5.1930">
    <property type="match status" value="1"/>
</dbReference>
<comment type="subcellular location">
    <subcellularLocation>
        <location evidence="1">Membrane</location>
    </subcellularLocation>
</comment>
<evidence type="ECO:0000256" key="8">
    <source>
        <dbReference type="SAM" id="Coils"/>
    </source>
</evidence>
<organism evidence="14 15">
    <name type="scientific">Burkholderia gladioli</name>
    <name type="common">Pseudomonas marginata</name>
    <name type="synonym">Phytomonas marginata</name>
    <dbReference type="NCBI Taxonomy" id="28095"/>
    <lineage>
        <taxon>Bacteria</taxon>
        <taxon>Pseudomonadati</taxon>
        <taxon>Pseudomonadota</taxon>
        <taxon>Betaproteobacteria</taxon>
        <taxon>Burkholderiales</taxon>
        <taxon>Burkholderiaceae</taxon>
        <taxon>Burkholderia</taxon>
    </lineage>
</organism>
<feature type="coiled-coil region" evidence="8">
    <location>
        <begin position="498"/>
        <end position="529"/>
    </location>
</feature>
<evidence type="ECO:0000313" key="15">
    <source>
        <dbReference type="Proteomes" id="UP000220629"/>
    </source>
</evidence>
<name>A0A2A7SFJ8_BURGA</name>
<dbReference type="Pfam" id="PF02518">
    <property type="entry name" value="HATPase_c"/>
    <property type="match status" value="1"/>
</dbReference>
<sequence length="741" mass="79006">MTDSGSSRPSAGPSGARPRSRLAVELSRPASVGFGAFVVGAALAAALAWFVGQSWQDAVGARFARRAGNVTANLHRELLASGAMLNGARGLLQLTPGIAPDAWRAYVASLDLANARAPLRGLGYARLDASPARQGPASAIVATPAQGPAAILPGSAADTARAPSMLGAPASSAAAVMPPSPAAATIALFAPIAYGETPDLPTADADALRRAADSGQVALAVHAPAGDANAAPAALTLYLPVYTDPEPLDLEARRRSLAGFLFAPLDTTRLFELATADDRNLGLQAYAEPGGAPLYNTDMPADETPIAHRRYRRSEALGFGGNTLRLAYTTVDTTTGARTLASLVLAAGLVASLSLAAAVAGWARARAAVRAAPSGSRLNEARMMGIIRSSMEAIITVDEEQRVVIFNPMAEKVFGVSAMDAIGAPLTRFIPPRFRHAHSQHINRFGVTGQSERHLGSQRLLYGLRANGDEFPIEASISQIHDGAGKLYTVMMRDVTERLQAENALKASREELRELSANLQRVREEEKTRIARELHDDLGQQLTALKMDLSAVEHRLLRNKADEVHESVTEPLREMRRLIDATVASVRRIAADLRPVMLDDLGLVPAIEWLVNDFTNRYGIEVERRIEPGEVQFSNASATALFRIVQEALTNVARHADASRVELTLSVDERQCVLRIVDDGVGAPQADGHRTPDDKSFGLLGIRERAHMLGGAVRIETARDRGYAITITIPLPSIQQDPNSP</sequence>
<dbReference type="InterPro" id="IPR050482">
    <property type="entry name" value="Sensor_HK_TwoCompSys"/>
</dbReference>
<evidence type="ECO:0000259" key="12">
    <source>
        <dbReference type="PROSITE" id="PS50112"/>
    </source>
</evidence>
<dbReference type="GO" id="GO:0016020">
    <property type="term" value="C:membrane"/>
    <property type="evidence" value="ECO:0007669"/>
    <property type="project" value="UniProtKB-SubCell"/>
</dbReference>
<evidence type="ECO:0000256" key="6">
    <source>
        <dbReference type="ARBA" id="ARBA00023012"/>
    </source>
</evidence>
<dbReference type="CDD" id="cd16917">
    <property type="entry name" value="HATPase_UhpB-NarQ-NarX-like"/>
    <property type="match status" value="1"/>
</dbReference>
<evidence type="ECO:0000256" key="3">
    <source>
        <dbReference type="ARBA" id="ARBA00022692"/>
    </source>
</evidence>
<feature type="transmembrane region" description="Helical" evidence="10">
    <location>
        <begin position="30"/>
        <end position="52"/>
    </location>
</feature>
<dbReference type="SMART" id="SM00387">
    <property type="entry name" value="HATPase_c"/>
    <property type="match status" value="1"/>
</dbReference>
<evidence type="ECO:0000256" key="4">
    <source>
        <dbReference type="ARBA" id="ARBA00022777"/>
    </source>
</evidence>
<keyword evidence="7 10" id="KW-0472">Membrane</keyword>
<dbReference type="RefSeq" id="WP_096751050.1">
    <property type="nucleotide sequence ID" value="NZ_CADEPU010000022.1"/>
</dbReference>
<dbReference type="EMBL" id="PDDY01000001">
    <property type="protein sequence ID" value="PEH42437.1"/>
    <property type="molecule type" value="Genomic_DNA"/>
</dbReference>
<keyword evidence="3 10" id="KW-0812">Transmembrane</keyword>
<keyword evidence="5 10" id="KW-1133">Transmembrane helix</keyword>
<dbReference type="CDD" id="cd00130">
    <property type="entry name" value="PAS"/>
    <property type="match status" value="1"/>
</dbReference>
<accession>A0A2A7SFJ8</accession>
<dbReference type="PROSITE" id="PS50112">
    <property type="entry name" value="PAS"/>
    <property type="match status" value="1"/>
</dbReference>
<reference evidence="15" key="1">
    <citation type="submission" date="2017-09" db="EMBL/GenBank/DDBJ databases">
        <title>FDA dAtabase for Regulatory Grade micrObial Sequences (FDA-ARGOS): Supporting development and validation of Infectious Disease Dx tests.</title>
        <authorList>
            <person name="Minogue T."/>
            <person name="Wolcott M."/>
            <person name="Wasieloski L."/>
            <person name="Aguilar W."/>
            <person name="Moore D."/>
            <person name="Tallon L."/>
            <person name="Sadzewicz L."/>
            <person name="Ott S."/>
            <person name="Zhao X."/>
            <person name="Nagaraj S."/>
            <person name="Vavikolanu K."/>
            <person name="Aluvathingal J."/>
            <person name="Nadendla S."/>
            <person name="Sichtig H."/>
        </authorList>
    </citation>
    <scope>NUCLEOTIDE SEQUENCE [LARGE SCALE GENOMIC DNA]</scope>
    <source>
        <strain evidence="15">FDAARGOS_390</strain>
    </source>
</reference>
<feature type="region of interest" description="Disordered" evidence="9">
    <location>
        <begin position="1"/>
        <end position="20"/>
    </location>
</feature>
<dbReference type="Pfam" id="PF07730">
    <property type="entry name" value="HisKA_3"/>
    <property type="match status" value="1"/>
</dbReference>
<dbReference type="SUPFAM" id="SSF55785">
    <property type="entry name" value="PYP-like sensor domain (PAS domain)"/>
    <property type="match status" value="1"/>
</dbReference>
<feature type="domain" description="PAC" evidence="13">
    <location>
        <begin position="454"/>
        <end position="507"/>
    </location>
</feature>
<dbReference type="Gene3D" id="3.30.450.350">
    <property type="entry name" value="CHASE domain"/>
    <property type="match status" value="1"/>
</dbReference>
<evidence type="ECO:0000256" key="9">
    <source>
        <dbReference type="SAM" id="MobiDB-lite"/>
    </source>
</evidence>
<feature type="domain" description="PAS" evidence="12">
    <location>
        <begin position="379"/>
        <end position="432"/>
    </location>
</feature>
<evidence type="ECO:0000313" key="14">
    <source>
        <dbReference type="EMBL" id="PEH42437.1"/>
    </source>
</evidence>
<dbReference type="Pfam" id="PF03924">
    <property type="entry name" value="CHASE"/>
    <property type="match status" value="1"/>
</dbReference>
<dbReference type="Gene3D" id="3.30.450.20">
    <property type="entry name" value="PAS domain"/>
    <property type="match status" value="1"/>
</dbReference>
<dbReference type="Gene3D" id="3.30.565.10">
    <property type="entry name" value="Histidine kinase-like ATPase, C-terminal domain"/>
    <property type="match status" value="1"/>
</dbReference>
<keyword evidence="8" id="KW-0175">Coiled coil</keyword>
<protein>
    <submittedName>
        <fullName evidence="14">Histidine kinase</fullName>
    </submittedName>
</protein>